<protein>
    <submittedName>
        <fullName evidence="1">DUF2313 domain-containing protein</fullName>
    </submittedName>
</protein>
<evidence type="ECO:0000313" key="2">
    <source>
        <dbReference type="Proteomes" id="UP000260783"/>
    </source>
</evidence>
<sequence>MRAKKIDLENFPTSESAQRMLASVTPGFYDKSYVGKWLYQVMGLEFDEAEKLIAEELPLQFFPETATWGLMYHEIKWGLPVRDYLSYEERRKLIYEKRDQRAPMTPYRIETMLGNVTGFWANVCDIHDGGKYGYKVSHPNTFIVVFVGDGTLNTKAVKRLLDSAKQSHTTYTMIDRMDTVLDCSTLEQMLLRNINIRAAVPFWRAALLDGSGYLDGSMLLDSMREYDLRLGLMYRQGEFYTPQSVDLKKLRVYLQYGVSEQYVNQKVRHSMAVYFWPALRLDGSVLLDGSEGLNWSRQDWPAAIKYRVGQLVTQNDAIIHRLRIPLKAELSESYTAKVKHGGEVHFWTALKLDGSAKLDGSELLDKSRQPWPVAVAVAASVPRMAEEMENVTVITRKDLAYMDGSLRLDGTRILDSEYNKEAI</sequence>
<dbReference type="AlphaFoldDB" id="A0A3E2UDV0"/>
<comment type="caution">
    <text evidence="1">The sequence shown here is derived from an EMBL/GenBank/DDBJ whole genome shotgun (WGS) entry which is preliminary data.</text>
</comment>
<accession>A0A3E2UDV0</accession>
<dbReference type="EMBL" id="QVEW01000018">
    <property type="protein sequence ID" value="RGB94337.1"/>
    <property type="molecule type" value="Genomic_DNA"/>
</dbReference>
<dbReference type="InterPro" id="IPR018755">
    <property type="entry name" value="Phage_Mu_Gp48"/>
</dbReference>
<dbReference type="Pfam" id="PF10076">
    <property type="entry name" value="Phage_Mu_Gp48"/>
    <property type="match status" value="1"/>
</dbReference>
<proteinExistence type="predicted"/>
<dbReference type="Proteomes" id="UP000260783">
    <property type="component" value="Unassembled WGS sequence"/>
</dbReference>
<gene>
    <name evidence="1" type="ORF">DWZ04_13680</name>
</gene>
<name>A0A3E2UDV0_9FIRM</name>
<dbReference type="RefSeq" id="WP_117527906.1">
    <property type="nucleotide sequence ID" value="NZ_JAQCXC010000018.1"/>
</dbReference>
<organism evidence="1 2">
    <name type="scientific">Faecalibacterium prausnitzii</name>
    <dbReference type="NCBI Taxonomy" id="853"/>
    <lineage>
        <taxon>Bacteria</taxon>
        <taxon>Bacillati</taxon>
        <taxon>Bacillota</taxon>
        <taxon>Clostridia</taxon>
        <taxon>Eubacteriales</taxon>
        <taxon>Oscillospiraceae</taxon>
        <taxon>Faecalibacterium</taxon>
    </lineage>
</organism>
<evidence type="ECO:0000313" key="1">
    <source>
        <dbReference type="EMBL" id="RGB94337.1"/>
    </source>
</evidence>
<reference evidence="1 2" key="1">
    <citation type="submission" date="2018-08" db="EMBL/GenBank/DDBJ databases">
        <title>A genome reference for cultivated species of the human gut microbiota.</title>
        <authorList>
            <person name="Zou Y."/>
            <person name="Xue W."/>
            <person name="Luo G."/>
        </authorList>
    </citation>
    <scope>NUCLEOTIDE SEQUENCE [LARGE SCALE GENOMIC DNA]</scope>
    <source>
        <strain evidence="1 2">AF29-11BH</strain>
    </source>
</reference>